<organism evidence="1 2">
    <name type="scientific">Proteiniclasticum ruminis</name>
    <dbReference type="NCBI Taxonomy" id="398199"/>
    <lineage>
        <taxon>Bacteria</taxon>
        <taxon>Bacillati</taxon>
        <taxon>Bacillota</taxon>
        <taxon>Clostridia</taxon>
        <taxon>Eubacteriales</taxon>
        <taxon>Clostridiaceae</taxon>
        <taxon>Proteiniclasticum</taxon>
    </lineage>
</organism>
<evidence type="ECO:0000313" key="2">
    <source>
        <dbReference type="Proteomes" id="UP000181899"/>
    </source>
</evidence>
<evidence type="ECO:0000313" key="1">
    <source>
        <dbReference type="EMBL" id="SFO00176.1"/>
    </source>
</evidence>
<protein>
    <submittedName>
        <fullName evidence="1">Uncharacterized protein</fullName>
    </submittedName>
</protein>
<name>A0A1I5DLY9_9CLOT</name>
<dbReference type="EMBL" id="FOVK01000010">
    <property type="protein sequence ID" value="SFO00176.1"/>
    <property type="molecule type" value="Genomic_DNA"/>
</dbReference>
<reference evidence="1 2" key="1">
    <citation type="submission" date="2016-10" db="EMBL/GenBank/DDBJ databases">
        <authorList>
            <person name="de Groot N.N."/>
        </authorList>
    </citation>
    <scope>NUCLEOTIDE SEQUENCE [LARGE SCALE GENOMIC DNA]</scope>
    <source>
        <strain evidence="1 2">ML2</strain>
    </source>
</reference>
<dbReference type="AlphaFoldDB" id="A0A1I5DLY9"/>
<keyword evidence="2" id="KW-1185">Reference proteome</keyword>
<proteinExistence type="predicted"/>
<gene>
    <name evidence="1" type="ORF">SAMN04488695_1106</name>
</gene>
<dbReference type="Proteomes" id="UP000181899">
    <property type="component" value="Unassembled WGS sequence"/>
</dbReference>
<sequence length="30" mass="3690">MLPFLDSKLKFSKIRHRQAAFCYDKEKFLE</sequence>
<accession>A0A1I5DLY9</accession>